<dbReference type="EMBL" id="JAAGAX010000494">
    <property type="protein sequence ID" value="KAF2282234.1"/>
    <property type="molecule type" value="Genomic_DNA"/>
</dbReference>
<accession>A0A6A6K165</accession>
<organism evidence="1 2">
    <name type="scientific">Hevea brasiliensis</name>
    <name type="common">Para rubber tree</name>
    <name type="synonym">Siphonia brasiliensis</name>
    <dbReference type="NCBI Taxonomy" id="3981"/>
    <lineage>
        <taxon>Eukaryota</taxon>
        <taxon>Viridiplantae</taxon>
        <taxon>Streptophyta</taxon>
        <taxon>Embryophyta</taxon>
        <taxon>Tracheophyta</taxon>
        <taxon>Spermatophyta</taxon>
        <taxon>Magnoliopsida</taxon>
        <taxon>eudicotyledons</taxon>
        <taxon>Gunneridae</taxon>
        <taxon>Pentapetalae</taxon>
        <taxon>rosids</taxon>
        <taxon>fabids</taxon>
        <taxon>Malpighiales</taxon>
        <taxon>Euphorbiaceae</taxon>
        <taxon>Crotonoideae</taxon>
        <taxon>Micrandreae</taxon>
        <taxon>Hevea</taxon>
    </lineage>
</organism>
<gene>
    <name evidence="1" type="ORF">GH714_043875</name>
</gene>
<evidence type="ECO:0000313" key="1">
    <source>
        <dbReference type="EMBL" id="KAF2282234.1"/>
    </source>
</evidence>
<keyword evidence="2" id="KW-1185">Reference proteome</keyword>
<proteinExistence type="predicted"/>
<protein>
    <submittedName>
        <fullName evidence="1">Uncharacterized protein</fullName>
    </submittedName>
</protein>
<dbReference type="Proteomes" id="UP000467840">
    <property type="component" value="Unassembled WGS sequence"/>
</dbReference>
<evidence type="ECO:0000313" key="2">
    <source>
        <dbReference type="Proteomes" id="UP000467840"/>
    </source>
</evidence>
<dbReference type="AlphaFoldDB" id="A0A6A6K165"/>
<name>A0A6A6K165_HEVBR</name>
<reference evidence="1 2" key="1">
    <citation type="journal article" date="2020" name="Mol. Plant">
        <title>The Chromosome-Based Rubber Tree Genome Provides New Insights into Spurge Genome Evolution and Rubber Biosynthesis.</title>
        <authorList>
            <person name="Liu J."/>
            <person name="Shi C."/>
            <person name="Shi C.C."/>
            <person name="Li W."/>
            <person name="Zhang Q.J."/>
            <person name="Zhang Y."/>
            <person name="Li K."/>
            <person name="Lu H.F."/>
            <person name="Shi C."/>
            <person name="Zhu S.T."/>
            <person name="Xiao Z.Y."/>
            <person name="Nan H."/>
            <person name="Yue Y."/>
            <person name="Zhu X.G."/>
            <person name="Wu Y."/>
            <person name="Hong X.N."/>
            <person name="Fan G.Y."/>
            <person name="Tong Y."/>
            <person name="Zhang D."/>
            <person name="Mao C.L."/>
            <person name="Liu Y.L."/>
            <person name="Hao S.J."/>
            <person name="Liu W.Q."/>
            <person name="Lv M.Q."/>
            <person name="Zhang H.B."/>
            <person name="Liu Y."/>
            <person name="Hu-Tang G.R."/>
            <person name="Wang J.P."/>
            <person name="Wang J.H."/>
            <person name="Sun Y.H."/>
            <person name="Ni S.B."/>
            <person name="Chen W.B."/>
            <person name="Zhang X.C."/>
            <person name="Jiao Y.N."/>
            <person name="Eichler E.E."/>
            <person name="Li G.H."/>
            <person name="Liu X."/>
            <person name="Gao L.Z."/>
        </authorList>
    </citation>
    <scope>NUCLEOTIDE SEQUENCE [LARGE SCALE GENOMIC DNA]</scope>
    <source>
        <strain evidence="2">cv. GT1</strain>
        <tissue evidence="1">Leaf</tissue>
    </source>
</reference>
<comment type="caution">
    <text evidence="1">The sequence shown here is derived from an EMBL/GenBank/DDBJ whole genome shotgun (WGS) entry which is preliminary data.</text>
</comment>
<sequence length="139" mass="15509">MRWQDFSLEPYGSDGWSHYSFECLLRLASERGASTAKEKAGGKHWFLAKTYDRSVKVKWSLISFLGVHSIPSGKAALLRNLAGHAIRFKRTSDPLDWITPQSGGDETRLTAGILLCYPMAFSSPVATKPGFELVNTTWK</sequence>